<name>A0A2B4T0C2_STYPI</name>
<dbReference type="GO" id="GO:0003723">
    <property type="term" value="F:RNA binding"/>
    <property type="evidence" value="ECO:0007669"/>
    <property type="project" value="InterPro"/>
</dbReference>
<dbReference type="PANTHER" id="PTHR22639">
    <property type="entry name" value="GAG-RELATED PROTEIN"/>
    <property type="match status" value="1"/>
</dbReference>
<feature type="compositionally biased region" description="Polar residues" evidence="2">
    <location>
        <begin position="216"/>
        <end position="227"/>
    </location>
</feature>
<dbReference type="STRING" id="50429.A0A2B4T0C2"/>
<organism evidence="4 5">
    <name type="scientific">Stylophora pistillata</name>
    <name type="common">Smooth cauliflower coral</name>
    <dbReference type="NCBI Taxonomy" id="50429"/>
    <lineage>
        <taxon>Eukaryota</taxon>
        <taxon>Metazoa</taxon>
        <taxon>Cnidaria</taxon>
        <taxon>Anthozoa</taxon>
        <taxon>Hexacorallia</taxon>
        <taxon>Scleractinia</taxon>
        <taxon>Astrocoeniina</taxon>
        <taxon>Pocilloporidae</taxon>
        <taxon>Stylophora</taxon>
    </lineage>
</organism>
<evidence type="ECO:0000256" key="2">
    <source>
        <dbReference type="SAM" id="MobiDB-lite"/>
    </source>
</evidence>
<feature type="compositionally biased region" description="Polar residues" evidence="2">
    <location>
        <begin position="748"/>
        <end position="768"/>
    </location>
</feature>
<keyword evidence="1" id="KW-0479">Metal-binding</keyword>
<comment type="caution">
    <text evidence="4">The sequence shown here is derived from an EMBL/GenBank/DDBJ whole genome shotgun (WGS) entry which is preliminary data.</text>
</comment>
<dbReference type="InterPro" id="IPR001878">
    <property type="entry name" value="Znf_CCHC"/>
</dbReference>
<evidence type="ECO:0000259" key="3">
    <source>
        <dbReference type="PROSITE" id="PS50158"/>
    </source>
</evidence>
<dbReference type="SUPFAM" id="SSF57756">
    <property type="entry name" value="Retrovirus zinc finger-like domains"/>
    <property type="match status" value="1"/>
</dbReference>
<dbReference type="EMBL" id="LSMT01000002">
    <property type="protein sequence ID" value="PFX34783.1"/>
    <property type="molecule type" value="Genomic_DNA"/>
</dbReference>
<dbReference type="GO" id="GO:0003690">
    <property type="term" value="F:double-stranded DNA binding"/>
    <property type="evidence" value="ECO:0007669"/>
    <property type="project" value="InterPro"/>
</dbReference>
<feature type="compositionally biased region" description="Polar residues" evidence="2">
    <location>
        <begin position="275"/>
        <end position="289"/>
    </location>
</feature>
<gene>
    <name evidence="4" type="primary">ZCCHC3</name>
    <name evidence="4" type="ORF">AWC38_SpisGene343</name>
</gene>
<accession>A0A2B4T0C2</accession>
<protein>
    <submittedName>
        <fullName evidence="4">Zinc finger CCHC domain-containing protein 3</fullName>
    </submittedName>
</protein>
<dbReference type="GO" id="GO:0008270">
    <property type="term" value="F:zinc ion binding"/>
    <property type="evidence" value="ECO:0007669"/>
    <property type="project" value="UniProtKB-KW"/>
</dbReference>
<feature type="domain" description="CCHC-type" evidence="3">
    <location>
        <begin position="592"/>
        <end position="607"/>
    </location>
</feature>
<feature type="compositionally biased region" description="Basic and acidic residues" evidence="2">
    <location>
        <begin position="821"/>
        <end position="836"/>
    </location>
</feature>
<dbReference type="InterPro" id="IPR036875">
    <property type="entry name" value="Znf_CCHC_sf"/>
</dbReference>
<evidence type="ECO:0000313" key="4">
    <source>
        <dbReference type="EMBL" id="PFX34783.1"/>
    </source>
</evidence>
<dbReference type="Gene3D" id="4.10.60.10">
    <property type="entry name" value="Zinc finger, CCHC-type"/>
    <property type="match status" value="1"/>
</dbReference>
<keyword evidence="5" id="KW-1185">Reference proteome</keyword>
<keyword evidence="1" id="KW-0863">Zinc-finger</keyword>
<reference evidence="5" key="1">
    <citation type="journal article" date="2017" name="bioRxiv">
        <title>Comparative analysis of the genomes of Stylophora pistillata and Acropora digitifera provides evidence for extensive differences between species of corals.</title>
        <authorList>
            <person name="Voolstra C.R."/>
            <person name="Li Y."/>
            <person name="Liew Y.J."/>
            <person name="Baumgarten S."/>
            <person name="Zoccola D."/>
            <person name="Flot J.-F."/>
            <person name="Tambutte S."/>
            <person name="Allemand D."/>
            <person name="Aranda M."/>
        </authorList>
    </citation>
    <scope>NUCLEOTIDE SEQUENCE [LARGE SCALE GENOMIC DNA]</scope>
</reference>
<dbReference type="Proteomes" id="UP000225706">
    <property type="component" value="Unassembled WGS sequence"/>
</dbReference>
<feature type="region of interest" description="Disordered" evidence="2">
    <location>
        <begin position="215"/>
        <end position="298"/>
    </location>
</feature>
<dbReference type="InterPro" id="IPR042509">
    <property type="entry name" value="ZCCHC3"/>
</dbReference>
<evidence type="ECO:0000313" key="5">
    <source>
        <dbReference type="Proteomes" id="UP000225706"/>
    </source>
</evidence>
<keyword evidence="1" id="KW-0862">Zinc</keyword>
<dbReference type="AlphaFoldDB" id="A0A2B4T0C2"/>
<dbReference type="PROSITE" id="PS50158">
    <property type="entry name" value="ZF_CCHC"/>
    <property type="match status" value="1"/>
</dbReference>
<dbReference type="SMART" id="SM00343">
    <property type="entry name" value="ZnF_C2HC"/>
    <property type="match status" value="3"/>
</dbReference>
<feature type="compositionally biased region" description="Polar residues" evidence="2">
    <location>
        <begin position="247"/>
        <end position="262"/>
    </location>
</feature>
<feature type="region of interest" description="Disordered" evidence="2">
    <location>
        <begin position="659"/>
        <end position="697"/>
    </location>
</feature>
<proteinExistence type="predicted"/>
<dbReference type="GO" id="GO:0002218">
    <property type="term" value="P:activation of innate immune response"/>
    <property type="evidence" value="ECO:0007669"/>
    <property type="project" value="InterPro"/>
</dbReference>
<sequence length="836" mass="93519">MWTQVWPIPELQRLDRESRKIMVENGGKHPLGTRDLLYLPRRAGGKGLLKSIEAEYKLTKVKVAVRLYNNSDPTIELVRQFEEKAQRTGRHYLIGDAQRFAEELAMKLELRCPDPSGTTEQGEVIEGRNIGVWAKKAVQKWRAAPTHTIAGIMELYEQLLPTKLYNSRKSETTDDPEVRCRMCGKAQESVAHVLSGCSALAQTVHDTATDELTDVNIDTSDDQQSVYENLPLDSALPPRKSIDENLTPENIPSTDENLTPENLPSIDENLAPENLPSSDENLTPENLPSTDDPPPTDENLTLVPFRFKLSLVISFLSLANLKAKLTQARILRSVRPFGTFIFAYQEDSGMMSAYTMNTEGILEDVLSAAQDNSPDENSYMVNGESYALRAARTSGQEYRNENQIQRQEHIFNENSMPQRPQTAFFTPDRQTTARSVFDAFANCKVSPTDIQCLQRKLNGEVAVTFKSISAKENFLRLNSLNINSENYALEDIDEPLTFLTIYDTPFELSDFAIIKRLTPYCDVLNYRRGKHTYAPNIYNGLRHYRVRISKPIPSFLRFGKYQIFIQYSGQTPRCRKCNRPGHFNNACLKKICFHCENTGHEARECQRPTLCCICKQEGHIAVNCEYSWVFPTVHGAPTDEKEDVNIDDDNLSSASMENLPLASAFPPPNQSEKPVQPADSDSSSIDENLPLASVLPPPIQFTLPAKQLTDPSSELPATDSTTQPPPEQPNELNQPDLPSEQPDLPSEQPGQSSESTPTDSPLITSQGLIATIKSAIKQPSRRTPAKLPDEFSLACSRKSTAPPLVTGKPRSSIPVPTASHSPEEEMETSHELKRKS</sequence>
<dbReference type="PANTHER" id="PTHR22639:SF3">
    <property type="entry name" value="ZINC FINGER CCHC DOMAIN-CONTAINING PROTEIN 3"/>
    <property type="match status" value="1"/>
</dbReference>
<feature type="region of interest" description="Disordered" evidence="2">
    <location>
        <begin position="709"/>
        <end position="836"/>
    </location>
</feature>
<evidence type="ECO:0000256" key="1">
    <source>
        <dbReference type="PROSITE-ProRule" id="PRU00047"/>
    </source>
</evidence>